<keyword evidence="3" id="KW-1185">Reference proteome</keyword>
<accession>A0A9W8E7F7</accession>
<feature type="chain" id="PRO_5040875908" evidence="1">
    <location>
        <begin position="20"/>
        <end position="193"/>
    </location>
</feature>
<evidence type="ECO:0000313" key="3">
    <source>
        <dbReference type="Proteomes" id="UP001151582"/>
    </source>
</evidence>
<evidence type="ECO:0000313" key="2">
    <source>
        <dbReference type="EMBL" id="KAJ1966934.1"/>
    </source>
</evidence>
<dbReference type="OrthoDB" id="5654127at2759"/>
<sequence>MKAAVLVLAVILCGQGCMGAPTGSFGNVPLDQIVSLAVEAAVSTLQASTKGPLQKRSLDTQPLDAAVGESPAASAQEAPEAISAELADNANSDGDNDGEVANLADNDDAVLPAELEPSAEASVRSAVPTSSPIRRSFTKPRRRVRKWKWWACQRCRLYRSQWHGFGRPFFKPMRSRSWWWPRPIHRRVFPYAY</sequence>
<protein>
    <submittedName>
        <fullName evidence="2">Uncharacterized protein</fullName>
    </submittedName>
</protein>
<proteinExistence type="predicted"/>
<name>A0A9W8E7F7_9FUNG</name>
<dbReference type="AlphaFoldDB" id="A0A9W8E7F7"/>
<feature type="signal peptide" evidence="1">
    <location>
        <begin position="1"/>
        <end position="19"/>
    </location>
</feature>
<dbReference type="Proteomes" id="UP001151582">
    <property type="component" value="Unassembled WGS sequence"/>
</dbReference>
<dbReference type="EMBL" id="JANBQB010002460">
    <property type="protein sequence ID" value="KAJ1966934.1"/>
    <property type="molecule type" value="Genomic_DNA"/>
</dbReference>
<organism evidence="2 3">
    <name type="scientific">Dimargaris verticillata</name>
    <dbReference type="NCBI Taxonomy" id="2761393"/>
    <lineage>
        <taxon>Eukaryota</taxon>
        <taxon>Fungi</taxon>
        <taxon>Fungi incertae sedis</taxon>
        <taxon>Zoopagomycota</taxon>
        <taxon>Kickxellomycotina</taxon>
        <taxon>Dimargaritomycetes</taxon>
        <taxon>Dimargaritales</taxon>
        <taxon>Dimargaritaceae</taxon>
        <taxon>Dimargaris</taxon>
    </lineage>
</organism>
<gene>
    <name evidence="2" type="ORF">H4R34_006450</name>
</gene>
<reference evidence="2" key="1">
    <citation type="submission" date="2022-07" db="EMBL/GenBank/DDBJ databases">
        <title>Phylogenomic reconstructions and comparative analyses of Kickxellomycotina fungi.</title>
        <authorList>
            <person name="Reynolds N.K."/>
            <person name="Stajich J.E."/>
            <person name="Barry K."/>
            <person name="Grigoriev I.V."/>
            <person name="Crous P."/>
            <person name="Smith M.E."/>
        </authorList>
    </citation>
    <scope>NUCLEOTIDE SEQUENCE</scope>
    <source>
        <strain evidence="2">RSA 567</strain>
    </source>
</reference>
<keyword evidence="1" id="KW-0732">Signal</keyword>
<evidence type="ECO:0000256" key="1">
    <source>
        <dbReference type="SAM" id="SignalP"/>
    </source>
</evidence>
<comment type="caution">
    <text evidence="2">The sequence shown here is derived from an EMBL/GenBank/DDBJ whole genome shotgun (WGS) entry which is preliminary data.</text>
</comment>